<gene>
    <name evidence="3" type="ORF">STRAU_2505</name>
</gene>
<feature type="domain" description="2Fe-2S ferredoxin-type" evidence="1">
    <location>
        <begin position="233"/>
        <end position="314"/>
    </location>
</feature>
<dbReference type="InterPro" id="IPR001041">
    <property type="entry name" value="2Fe-2S_ferredoxin-type"/>
</dbReference>
<keyword evidence="3" id="KW-0223">Dioxygenase</keyword>
<dbReference type="CDD" id="cd00207">
    <property type="entry name" value="fer2"/>
    <property type="match status" value="1"/>
</dbReference>
<evidence type="ECO:0000313" key="4">
    <source>
        <dbReference type="Proteomes" id="UP000014629"/>
    </source>
</evidence>
<evidence type="ECO:0000259" key="2">
    <source>
        <dbReference type="PROSITE" id="PS51384"/>
    </source>
</evidence>
<dbReference type="InterPro" id="IPR012675">
    <property type="entry name" value="Beta-grasp_dom_sf"/>
</dbReference>
<accession>S4A184</accession>
<dbReference type="PANTHER" id="PTHR30212">
    <property type="entry name" value="PROTEIN YIIM"/>
    <property type="match status" value="1"/>
</dbReference>
<keyword evidence="3" id="KW-0560">Oxidoreductase</keyword>
<feature type="domain" description="FAD-binding FR-type" evidence="2">
    <location>
        <begin position="4"/>
        <end position="106"/>
    </location>
</feature>
<dbReference type="SUPFAM" id="SSF54292">
    <property type="entry name" value="2Fe-2S ferredoxin-like"/>
    <property type="match status" value="1"/>
</dbReference>
<dbReference type="InterPro" id="IPR039261">
    <property type="entry name" value="FNR_nucleotide-bd"/>
</dbReference>
<dbReference type="PROSITE" id="PS51085">
    <property type="entry name" value="2FE2S_FER_2"/>
    <property type="match status" value="1"/>
</dbReference>
<dbReference type="InterPro" id="IPR017927">
    <property type="entry name" value="FAD-bd_FR_type"/>
</dbReference>
<protein>
    <submittedName>
        <fullName evidence="3">Putative Phenoxybenzoate dioxygenase subunit beta</fullName>
    </submittedName>
</protein>
<dbReference type="Gene3D" id="3.10.20.30">
    <property type="match status" value="1"/>
</dbReference>
<dbReference type="PROSITE" id="PS51384">
    <property type="entry name" value="FAD_FR"/>
    <property type="match status" value="1"/>
</dbReference>
<sequence>MTVRLLMASRVAAARLVTPGVREIEVVPRHRAEFPPFRGGDHVQVQHMDGTRRDYSLIGPPTATDRYRIAVLRQPAGRGGSLLFHDDLDIGDEVYVSYPQPGFEIDTEAGHHVFVAGGIGVTAILGLLHELPAGSRGEVHYCVPSAGEAAYLPELAACGLPLTVHDSSAGSRLDVGKLVARLPSSATIYHCGPGRLMAAIEAATADRAPERVRGESFSTAVPPGERRGEPFQAHLTLSRKAVSVAADESLLHALHRHDVRLEYSCEGGICGTCVLQVLDGEVEHRDACLSGDERAAGYMTTCVSRGRGDISLLM</sequence>
<dbReference type="RefSeq" id="WP_016640634.1">
    <property type="nucleotide sequence ID" value="NZ_AOPZ01000098.1"/>
</dbReference>
<comment type="caution">
    <text evidence="3">The sequence shown here is derived from an EMBL/GenBank/DDBJ whole genome shotgun (WGS) entry which is preliminary data.</text>
</comment>
<dbReference type="GO" id="GO:0051213">
    <property type="term" value="F:dioxygenase activity"/>
    <property type="evidence" value="ECO:0007669"/>
    <property type="project" value="UniProtKB-KW"/>
</dbReference>
<dbReference type="SUPFAM" id="SSF52343">
    <property type="entry name" value="Ferredoxin reductase-like, C-terminal NADP-linked domain"/>
    <property type="match status" value="1"/>
</dbReference>
<dbReference type="EMBL" id="AOPZ01000098">
    <property type="protein sequence ID" value="EPH44445.1"/>
    <property type="molecule type" value="Genomic_DNA"/>
</dbReference>
<dbReference type="OrthoDB" id="3807506at2"/>
<dbReference type="Pfam" id="PF00111">
    <property type="entry name" value="Fer2"/>
    <property type="match status" value="1"/>
</dbReference>
<dbReference type="Gene3D" id="3.40.50.80">
    <property type="entry name" value="Nucleotide-binding domain of ferredoxin-NADP reductase (FNR) module"/>
    <property type="match status" value="1"/>
</dbReference>
<dbReference type="InterPro" id="IPR052353">
    <property type="entry name" value="Benzoxazolinone_Detox_Enz"/>
</dbReference>
<dbReference type="PROSITE" id="PS00197">
    <property type="entry name" value="2FE2S_FER_1"/>
    <property type="match status" value="1"/>
</dbReference>
<reference evidence="3 4" key="1">
    <citation type="submission" date="2013-02" db="EMBL/GenBank/DDBJ databases">
        <title>Draft Genome Sequence of Streptomyces aurantiacus, Which Produces Setomimycin.</title>
        <authorList>
            <person name="Gruening B.A."/>
            <person name="Praeg A."/>
            <person name="Erxleben A."/>
            <person name="Guenther S."/>
            <person name="Mueller M."/>
        </authorList>
    </citation>
    <scope>NUCLEOTIDE SEQUENCE [LARGE SCALE GENOMIC DNA]</scope>
    <source>
        <strain evidence="3 4">JA 4570</strain>
    </source>
</reference>
<dbReference type="Proteomes" id="UP000014629">
    <property type="component" value="Unassembled WGS sequence"/>
</dbReference>
<dbReference type="InterPro" id="IPR006058">
    <property type="entry name" value="2Fe2S_fd_BS"/>
</dbReference>
<dbReference type="InterPro" id="IPR036010">
    <property type="entry name" value="2Fe-2S_ferredoxin-like_sf"/>
</dbReference>
<organism evidence="3 4">
    <name type="scientific">Streptomyces aurantiacus JA 4570</name>
    <dbReference type="NCBI Taxonomy" id="1286094"/>
    <lineage>
        <taxon>Bacteria</taxon>
        <taxon>Bacillati</taxon>
        <taxon>Actinomycetota</taxon>
        <taxon>Actinomycetes</taxon>
        <taxon>Kitasatosporales</taxon>
        <taxon>Streptomycetaceae</taxon>
        <taxon>Streptomyces</taxon>
        <taxon>Streptomyces aurantiacus group</taxon>
    </lineage>
</organism>
<name>S4A184_9ACTN</name>
<dbReference type="SUPFAM" id="SSF63380">
    <property type="entry name" value="Riboflavin synthase domain-like"/>
    <property type="match status" value="1"/>
</dbReference>
<proteinExistence type="predicted"/>
<keyword evidence="4" id="KW-1185">Reference proteome</keyword>
<dbReference type="InterPro" id="IPR017938">
    <property type="entry name" value="Riboflavin_synthase-like_b-brl"/>
</dbReference>
<dbReference type="CDD" id="cd06185">
    <property type="entry name" value="PDR_like"/>
    <property type="match status" value="1"/>
</dbReference>
<dbReference type="PANTHER" id="PTHR30212:SF2">
    <property type="entry name" value="PROTEIN YIIM"/>
    <property type="match status" value="1"/>
</dbReference>
<dbReference type="GO" id="GO:0051537">
    <property type="term" value="F:2 iron, 2 sulfur cluster binding"/>
    <property type="evidence" value="ECO:0007669"/>
    <property type="project" value="InterPro"/>
</dbReference>
<dbReference type="PRINTS" id="PR00409">
    <property type="entry name" value="PHDIOXRDTASE"/>
</dbReference>
<dbReference type="PATRIC" id="fig|1286094.4.peg.2478"/>
<dbReference type="Gene3D" id="2.40.30.10">
    <property type="entry name" value="Translation factors"/>
    <property type="match status" value="1"/>
</dbReference>
<evidence type="ECO:0000259" key="1">
    <source>
        <dbReference type="PROSITE" id="PS51085"/>
    </source>
</evidence>
<evidence type="ECO:0000313" key="3">
    <source>
        <dbReference type="EMBL" id="EPH44445.1"/>
    </source>
</evidence>
<dbReference type="AlphaFoldDB" id="S4A184"/>